<reference evidence="1" key="1">
    <citation type="journal article" date="2015" name="Nature">
        <title>Complex archaea that bridge the gap between prokaryotes and eukaryotes.</title>
        <authorList>
            <person name="Spang A."/>
            <person name="Saw J.H."/>
            <person name="Jorgensen S.L."/>
            <person name="Zaremba-Niedzwiedzka K."/>
            <person name="Martijn J."/>
            <person name="Lind A.E."/>
            <person name="van Eijk R."/>
            <person name="Schleper C."/>
            <person name="Guy L."/>
            <person name="Ettema T.J."/>
        </authorList>
    </citation>
    <scope>NUCLEOTIDE SEQUENCE</scope>
</reference>
<evidence type="ECO:0000313" key="1">
    <source>
        <dbReference type="EMBL" id="KKL92378.1"/>
    </source>
</evidence>
<proteinExistence type="predicted"/>
<sequence length="101" mass="11422">MAIAITSDGRTIEFGSSTHISIGDQAEFRGFNLIQAWTGTQFESLEIFADDIKESIERNGLDYTFDYIKSILSCRMLPDRKIILTPHRPKLKGVSNEINKV</sequence>
<protein>
    <submittedName>
        <fullName evidence="1">Uncharacterized protein</fullName>
    </submittedName>
</protein>
<dbReference type="AlphaFoldDB" id="A0A0F9G160"/>
<accession>A0A0F9G160</accession>
<name>A0A0F9G160_9ZZZZ</name>
<comment type="caution">
    <text evidence="1">The sequence shown here is derived from an EMBL/GenBank/DDBJ whole genome shotgun (WGS) entry which is preliminary data.</text>
</comment>
<gene>
    <name evidence="1" type="ORF">LCGC14_1885270</name>
</gene>
<dbReference type="EMBL" id="LAZR01019483">
    <property type="protein sequence ID" value="KKL92378.1"/>
    <property type="molecule type" value="Genomic_DNA"/>
</dbReference>
<organism evidence="1">
    <name type="scientific">marine sediment metagenome</name>
    <dbReference type="NCBI Taxonomy" id="412755"/>
    <lineage>
        <taxon>unclassified sequences</taxon>
        <taxon>metagenomes</taxon>
        <taxon>ecological metagenomes</taxon>
    </lineage>
</organism>